<dbReference type="Pfam" id="PF13531">
    <property type="entry name" value="SBP_bac_11"/>
    <property type="match status" value="1"/>
</dbReference>
<organism evidence="2 3">
    <name type="scientific">Zestosphaera tikiterensis</name>
    <dbReference type="NCBI Taxonomy" id="1973259"/>
    <lineage>
        <taxon>Archaea</taxon>
        <taxon>Thermoproteota</taxon>
        <taxon>Thermoprotei</taxon>
        <taxon>Desulfurococcales</taxon>
        <taxon>Desulfurococcaceae</taxon>
        <taxon>Zestosphaera</taxon>
    </lineage>
</organism>
<reference evidence="2" key="2">
    <citation type="journal article" date="2018" name="Syst. Appl. Microbiol.">
        <title>A new symbiotic nanoarchaeote (Candidatus Nanoclepta minutus) and its host (Zestosphaera tikiterensis gen. nov., sp. nov.) from a New Zealand hot spring.</title>
        <authorList>
            <person name="St John E."/>
            <person name="Liu Y."/>
            <person name="Podar M."/>
            <person name="Stott M.B."/>
            <person name="Meneghin J."/>
            <person name="Chen Z."/>
            <person name="Lagutin K."/>
            <person name="Mitchell K."/>
            <person name="Reysenbach A.L."/>
        </authorList>
    </citation>
    <scope>NUCLEOTIDE SEQUENCE [LARGE SCALE GENOMIC DNA]</scope>
    <source>
        <strain evidence="2">NZ3</strain>
    </source>
</reference>
<feature type="transmembrane region" description="Helical" evidence="1">
    <location>
        <begin position="32"/>
        <end position="55"/>
    </location>
</feature>
<evidence type="ECO:0008006" key="4">
    <source>
        <dbReference type="Google" id="ProtNLM"/>
    </source>
</evidence>
<dbReference type="GO" id="GO:0030973">
    <property type="term" value="F:molybdate ion binding"/>
    <property type="evidence" value="ECO:0007669"/>
    <property type="project" value="TreeGrafter"/>
</dbReference>
<dbReference type="PANTHER" id="PTHR30632">
    <property type="entry name" value="MOLYBDATE-BINDING PERIPLASMIC PROTEIN"/>
    <property type="match status" value="1"/>
</dbReference>
<gene>
    <name evidence="2" type="ORF">B7O98_07530</name>
</gene>
<proteinExistence type="predicted"/>
<dbReference type="GO" id="GO:0015689">
    <property type="term" value="P:molybdate ion transport"/>
    <property type="evidence" value="ECO:0007669"/>
    <property type="project" value="TreeGrafter"/>
</dbReference>
<evidence type="ECO:0000313" key="3">
    <source>
        <dbReference type="Proteomes" id="UP000244093"/>
    </source>
</evidence>
<keyword evidence="1" id="KW-0472">Membrane</keyword>
<sequence>MCLCKQFHLHLSDFKLLNVNHTHLWVPYLKRWVFTLVAVVLCLTLLAGVVVYYNASLVNSSLNRKSLFVLSAPVAQPILSRVLPVFESKYGVEVHVSYGASGSIFATLKLRNASVDLIIFASEDWGGRAEAEGLVFNESKSVFAYQLAVVFVREGLQGIACVDDLARPGLKIGIVNPKVAPIGYEALHYFNQSKSSEKIKSNVVYLAKDVGELVAVFKTGALDAIVAWHVYYEQLRNISYVVYPWSCGYRYNIYGLVGYVAKASTQPELAQELLNFIVYSDVSKDVMKDLGYFTSVDEVLSYVSASFKG</sequence>
<evidence type="ECO:0000256" key="1">
    <source>
        <dbReference type="SAM" id="Phobius"/>
    </source>
</evidence>
<dbReference type="AlphaFoldDB" id="A0A2R7Y4M4"/>
<comment type="caution">
    <text evidence="2">The sequence shown here is derived from an EMBL/GenBank/DDBJ whole genome shotgun (WGS) entry which is preliminary data.</text>
</comment>
<name>A0A2R7Y4M4_9CREN</name>
<dbReference type="InterPro" id="IPR050682">
    <property type="entry name" value="ModA/WtpA"/>
</dbReference>
<dbReference type="Gene3D" id="3.40.190.10">
    <property type="entry name" value="Periplasmic binding protein-like II"/>
    <property type="match status" value="2"/>
</dbReference>
<dbReference type="SUPFAM" id="SSF53850">
    <property type="entry name" value="Periplasmic binding protein-like II"/>
    <property type="match status" value="1"/>
</dbReference>
<dbReference type="EMBL" id="NBVN01000004">
    <property type="protein sequence ID" value="PUA32495.1"/>
    <property type="molecule type" value="Genomic_DNA"/>
</dbReference>
<dbReference type="PANTHER" id="PTHR30632:SF0">
    <property type="entry name" value="SULFATE-BINDING PROTEIN"/>
    <property type="match status" value="1"/>
</dbReference>
<keyword evidence="1" id="KW-0812">Transmembrane</keyword>
<accession>A0A2R7Y4M4</accession>
<protein>
    <recommendedName>
        <fullName evidence="4">Molybdate ABC transporter substrate-binding protein</fullName>
    </recommendedName>
</protein>
<dbReference type="Proteomes" id="UP000244093">
    <property type="component" value="Unassembled WGS sequence"/>
</dbReference>
<evidence type="ECO:0000313" key="2">
    <source>
        <dbReference type="EMBL" id="PUA32495.1"/>
    </source>
</evidence>
<reference evidence="2" key="1">
    <citation type="submission" date="2017-04" db="EMBL/GenBank/DDBJ databases">
        <authorList>
            <person name="Afonso C.L."/>
            <person name="Miller P.J."/>
            <person name="Scott M.A."/>
            <person name="Spackman E."/>
            <person name="Goraichik I."/>
            <person name="Dimitrov K.M."/>
            <person name="Suarez D.L."/>
            <person name="Swayne D.E."/>
        </authorList>
    </citation>
    <scope>NUCLEOTIDE SEQUENCE</scope>
    <source>
        <strain evidence="2">NZ3</strain>
    </source>
</reference>
<keyword evidence="1" id="KW-1133">Transmembrane helix</keyword>